<evidence type="ECO:0000256" key="6">
    <source>
        <dbReference type="PIRNR" id="PIRNR016262"/>
    </source>
</evidence>
<dbReference type="NCBIfam" id="TIGR00214">
    <property type="entry name" value="lipB"/>
    <property type="match status" value="1"/>
</dbReference>
<dbReference type="HAMAP" id="MF_00013">
    <property type="entry name" value="LipB"/>
    <property type="match status" value="1"/>
</dbReference>
<dbReference type="RefSeq" id="WP_277443228.1">
    <property type="nucleotide sequence ID" value="NZ_JAKOAV010000008.1"/>
</dbReference>
<keyword evidence="12" id="KW-1185">Reference proteome</keyword>
<dbReference type="NCBIfam" id="NF010925">
    <property type="entry name" value="PRK14345.1"/>
    <property type="match status" value="1"/>
</dbReference>
<evidence type="ECO:0000256" key="5">
    <source>
        <dbReference type="HAMAP-Rule" id="MF_00013"/>
    </source>
</evidence>
<gene>
    <name evidence="5 11" type="primary">lipB</name>
    <name evidence="11" type="ORF">L7E55_06300</name>
</gene>
<dbReference type="EC" id="2.3.1.181" evidence="5 6"/>
<evidence type="ECO:0000256" key="9">
    <source>
        <dbReference type="PIRSR" id="PIRSR016262-3"/>
    </source>
</evidence>
<dbReference type="Gene3D" id="3.30.930.10">
    <property type="entry name" value="Bira Bifunctional Protein, Domain 2"/>
    <property type="match status" value="1"/>
</dbReference>
<dbReference type="PANTHER" id="PTHR10993">
    <property type="entry name" value="OCTANOYLTRANSFERASE"/>
    <property type="match status" value="1"/>
</dbReference>
<evidence type="ECO:0000256" key="2">
    <source>
        <dbReference type="ARBA" id="ARBA00022679"/>
    </source>
</evidence>
<feature type="site" description="Lowers pKa of active site Cys" evidence="5 9">
    <location>
        <position position="141"/>
    </location>
</feature>
<sequence length="229" mass="25751">MNRWCRVLYLGLCDYLKAYNLQKRLVKERVTGKIPDTLLLLSHPPVYTIGRSGSRKHILAPDYVLEREGIKVYEVDRGGDITYHGPGQLVGYPILNLRQHGSDLHKLLRMYEEVFIRVLAEYGVEAGRLDRYPGVWAGQDKICAVGIGVSNWVSYHGWAFNINPDMKYFSFITPCGIRDKGVTSLTRLLGRDVPEFEIMATVGGHFGDVFNLQIEAGYSAAELSEAVGI</sequence>
<evidence type="ECO:0000259" key="10">
    <source>
        <dbReference type="PROSITE" id="PS51733"/>
    </source>
</evidence>
<comment type="miscellaneous">
    <text evidence="5">In the reaction, the free carboxyl group of octanoic acid is attached via an amide linkage to the epsilon-amino group of a specific lysine residue of lipoyl domains of lipoate-dependent enzymes.</text>
</comment>
<dbReference type="EMBL" id="JAKOAV010000008">
    <property type="protein sequence ID" value="MDF9407972.1"/>
    <property type="molecule type" value="Genomic_DNA"/>
</dbReference>
<keyword evidence="2 5" id="KW-0808">Transferase</keyword>
<protein>
    <recommendedName>
        <fullName evidence="5 6">Octanoyltransferase</fullName>
        <ecNumber evidence="5 6">2.3.1.181</ecNumber>
    </recommendedName>
    <alternativeName>
        <fullName evidence="5">Lipoate-protein ligase B</fullName>
    </alternativeName>
    <alternativeName>
        <fullName evidence="5">Lipoyl/octanoyl transferase</fullName>
    </alternativeName>
    <alternativeName>
        <fullName evidence="5">Octanoyl-[acyl-carrier-protein]-protein N-octanoyltransferase</fullName>
    </alternativeName>
</protein>
<dbReference type="PROSITE" id="PS01313">
    <property type="entry name" value="LIPB"/>
    <property type="match status" value="1"/>
</dbReference>
<evidence type="ECO:0000256" key="4">
    <source>
        <dbReference type="ARBA" id="ARBA00024732"/>
    </source>
</evidence>
<comment type="function">
    <text evidence="4 5 6">Catalyzes the transfer of endogenously produced octanoic acid from octanoyl-acyl-carrier-protein onto the lipoyl domains of lipoate-dependent enzymes. Lipoyl-ACP can also act as a substrate although octanoyl-ACP is likely to be the physiological substrate.</text>
</comment>
<dbReference type="PANTHER" id="PTHR10993:SF7">
    <property type="entry name" value="LIPOYLTRANSFERASE 2, MITOCHONDRIAL-RELATED"/>
    <property type="match status" value="1"/>
</dbReference>
<feature type="binding site" evidence="5 8">
    <location>
        <begin position="77"/>
        <end position="84"/>
    </location>
    <ligand>
        <name>substrate</name>
    </ligand>
</feature>
<keyword evidence="5" id="KW-0963">Cytoplasm</keyword>
<comment type="catalytic activity">
    <reaction evidence="5 6">
        <text>octanoyl-[ACP] + L-lysyl-[protein] = N(6)-octanoyl-L-lysyl-[protein] + holo-[ACP] + H(+)</text>
        <dbReference type="Rhea" id="RHEA:17665"/>
        <dbReference type="Rhea" id="RHEA-COMP:9636"/>
        <dbReference type="Rhea" id="RHEA-COMP:9685"/>
        <dbReference type="Rhea" id="RHEA-COMP:9752"/>
        <dbReference type="Rhea" id="RHEA-COMP:9928"/>
        <dbReference type="ChEBI" id="CHEBI:15378"/>
        <dbReference type="ChEBI" id="CHEBI:29969"/>
        <dbReference type="ChEBI" id="CHEBI:64479"/>
        <dbReference type="ChEBI" id="CHEBI:78463"/>
        <dbReference type="ChEBI" id="CHEBI:78809"/>
        <dbReference type="EC" id="2.3.1.181"/>
    </reaction>
</comment>
<evidence type="ECO:0000313" key="12">
    <source>
        <dbReference type="Proteomes" id="UP001154312"/>
    </source>
</evidence>
<dbReference type="GO" id="GO:0009249">
    <property type="term" value="P:protein lipoylation"/>
    <property type="evidence" value="ECO:0007669"/>
    <property type="project" value="InterPro"/>
</dbReference>
<evidence type="ECO:0000313" key="11">
    <source>
        <dbReference type="EMBL" id="MDF9407972.1"/>
    </source>
</evidence>
<accession>A0A9X4GYN1</accession>
<evidence type="ECO:0000256" key="1">
    <source>
        <dbReference type="ARBA" id="ARBA00004821"/>
    </source>
</evidence>
<evidence type="ECO:0000256" key="3">
    <source>
        <dbReference type="ARBA" id="ARBA00023315"/>
    </source>
</evidence>
<dbReference type="Pfam" id="PF21948">
    <property type="entry name" value="LplA-B_cat"/>
    <property type="match status" value="1"/>
</dbReference>
<evidence type="ECO:0000256" key="8">
    <source>
        <dbReference type="PIRSR" id="PIRSR016262-2"/>
    </source>
</evidence>
<organism evidence="11 12">
    <name type="scientific">Pelotomaculum isophthalicicum JI</name>
    <dbReference type="NCBI Taxonomy" id="947010"/>
    <lineage>
        <taxon>Bacteria</taxon>
        <taxon>Bacillati</taxon>
        <taxon>Bacillota</taxon>
        <taxon>Clostridia</taxon>
        <taxon>Eubacteriales</taxon>
        <taxon>Desulfotomaculaceae</taxon>
        <taxon>Pelotomaculum</taxon>
    </lineage>
</organism>
<dbReference type="InterPro" id="IPR020605">
    <property type="entry name" value="Octanoyltransferase_CS"/>
</dbReference>
<comment type="subcellular location">
    <subcellularLocation>
        <location evidence="5">Cytoplasm</location>
    </subcellularLocation>
</comment>
<comment type="caution">
    <text evidence="11">The sequence shown here is derived from an EMBL/GenBank/DDBJ whole genome shotgun (WGS) entry which is preliminary data.</text>
</comment>
<feature type="binding site" evidence="5 8">
    <location>
        <begin position="144"/>
        <end position="146"/>
    </location>
    <ligand>
        <name>substrate</name>
    </ligand>
</feature>
<keyword evidence="3 5" id="KW-0012">Acyltransferase</keyword>
<dbReference type="InterPro" id="IPR004143">
    <property type="entry name" value="BPL_LPL_catalytic"/>
</dbReference>
<comment type="pathway">
    <text evidence="1 5 6">Protein modification; protein lipoylation via endogenous pathway; protein N(6)-(lipoyl)lysine from octanoyl-[acyl-carrier-protein]: step 1/2.</text>
</comment>
<dbReference type="InterPro" id="IPR000544">
    <property type="entry name" value="Octanoyltransferase"/>
</dbReference>
<feature type="binding site" evidence="5 8">
    <location>
        <begin position="157"/>
        <end position="159"/>
    </location>
    <ligand>
        <name>substrate</name>
    </ligand>
</feature>
<proteinExistence type="inferred from homology"/>
<dbReference type="InterPro" id="IPR045864">
    <property type="entry name" value="aa-tRNA-synth_II/BPL/LPL"/>
</dbReference>
<name>A0A9X4GYN1_9FIRM</name>
<dbReference type="PROSITE" id="PS51733">
    <property type="entry name" value="BPL_LPL_CATALYTIC"/>
    <property type="match status" value="1"/>
</dbReference>
<feature type="active site" description="Acyl-thioester intermediate" evidence="5 7">
    <location>
        <position position="175"/>
    </location>
</feature>
<reference evidence="11" key="1">
    <citation type="submission" date="2022-02" db="EMBL/GenBank/DDBJ databases">
        <authorList>
            <person name="Leng L."/>
        </authorList>
    </citation>
    <scope>NUCLEOTIDE SEQUENCE</scope>
    <source>
        <strain evidence="11">JI</strain>
    </source>
</reference>
<comment type="similarity">
    <text evidence="5 6">Belongs to the LipB family.</text>
</comment>
<feature type="domain" description="BPL/LPL catalytic" evidence="10">
    <location>
        <begin position="32"/>
        <end position="214"/>
    </location>
</feature>
<dbReference type="PIRSF" id="PIRSF016262">
    <property type="entry name" value="LPLase"/>
    <property type="match status" value="1"/>
</dbReference>
<dbReference type="SUPFAM" id="SSF55681">
    <property type="entry name" value="Class II aaRS and biotin synthetases"/>
    <property type="match status" value="1"/>
</dbReference>
<dbReference type="Proteomes" id="UP001154312">
    <property type="component" value="Unassembled WGS sequence"/>
</dbReference>
<evidence type="ECO:0000256" key="7">
    <source>
        <dbReference type="PIRSR" id="PIRSR016262-1"/>
    </source>
</evidence>
<dbReference type="AlphaFoldDB" id="A0A9X4GYN1"/>
<dbReference type="CDD" id="cd16444">
    <property type="entry name" value="LipB"/>
    <property type="match status" value="1"/>
</dbReference>
<dbReference type="GO" id="GO:0005737">
    <property type="term" value="C:cytoplasm"/>
    <property type="evidence" value="ECO:0007669"/>
    <property type="project" value="UniProtKB-SubCell"/>
</dbReference>
<dbReference type="GO" id="GO:0033819">
    <property type="term" value="F:lipoyl(octanoyl) transferase activity"/>
    <property type="evidence" value="ECO:0007669"/>
    <property type="project" value="UniProtKB-EC"/>
</dbReference>